<dbReference type="GO" id="GO:0005886">
    <property type="term" value="C:plasma membrane"/>
    <property type="evidence" value="ECO:0007669"/>
    <property type="project" value="UniProtKB-SubCell"/>
</dbReference>
<comment type="PTM">
    <text evidence="18">Binds 2 heme c groups covalently per subunit.</text>
</comment>
<keyword evidence="13 17" id="KW-1133">Transmembrane helix</keyword>
<evidence type="ECO:0000256" key="4">
    <source>
        <dbReference type="ARBA" id="ARBA00022448"/>
    </source>
</evidence>
<keyword evidence="15 17" id="KW-0472">Membrane</keyword>
<evidence type="ECO:0000256" key="19">
    <source>
        <dbReference type="PIRSR" id="PIRSR000007-51"/>
    </source>
</evidence>
<dbReference type="GO" id="GO:0020037">
    <property type="term" value="F:heme binding"/>
    <property type="evidence" value="ECO:0007669"/>
    <property type="project" value="UniProtKB-UniRule"/>
</dbReference>
<evidence type="ECO:0000256" key="12">
    <source>
        <dbReference type="ARBA" id="ARBA00022982"/>
    </source>
</evidence>
<dbReference type="InterPro" id="IPR050597">
    <property type="entry name" value="Cytochrome_c_Oxidase_Subunit"/>
</dbReference>
<dbReference type="GO" id="GO:0016829">
    <property type="term" value="F:lyase activity"/>
    <property type="evidence" value="ECO:0007669"/>
    <property type="project" value="UniProtKB-KW"/>
</dbReference>
<dbReference type="Pfam" id="PF13442">
    <property type="entry name" value="Cytochrome_CBB3"/>
    <property type="match status" value="1"/>
</dbReference>
<dbReference type="PROSITE" id="PS51007">
    <property type="entry name" value="CYTC"/>
    <property type="match status" value="2"/>
</dbReference>
<feature type="binding site" description="covalent" evidence="18">
    <location>
        <position position="156"/>
    </location>
    <ligand>
        <name>heme c</name>
        <dbReference type="ChEBI" id="CHEBI:61717"/>
        <label>2</label>
    </ligand>
</feature>
<keyword evidence="4 17" id="KW-0813">Transport</keyword>
<evidence type="ECO:0000313" key="22">
    <source>
        <dbReference type="Proteomes" id="UP000275256"/>
    </source>
</evidence>
<dbReference type="SUPFAM" id="SSF46626">
    <property type="entry name" value="Cytochrome c"/>
    <property type="match status" value="2"/>
</dbReference>
<keyword evidence="11 17" id="KW-1278">Translocase</keyword>
<keyword evidence="8 17" id="KW-0812">Transmembrane</keyword>
<feature type="binding site" description="axial binding residue" evidence="19">
    <location>
        <position position="62"/>
    </location>
    <ligand>
        <name>heme c</name>
        <dbReference type="ChEBI" id="CHEBI:61717"/>
        <label>1</label>
    </ligand>
    <ligandPart>
        <name>Fe</name>
        <dbReference type="ChEBI" id="CHEBI:18248"/>
    </ligandPart>
</feature>
<reference evidence="21 22" key="1">
    <citation type="submission" date="2018-10" db="EMBL/GenBank/DDBJ databases">
        <title>Tessaracoccus antarcticuss sp. nov., isolated from sediment.</title>
        <authorList>
            <person name="Zhou L.Y."/>
            <person name="Du Z.J."/>
        </authorList>
    </citation>
    <scope>NUCLEOTIDE SEQUENCE [LARGE SCALE GENOMIC DNA]</scope>
    <source>
        <strain evidence="21 22">JDX10</strain>
    </source>
</reference>
<evidence type="ECO:0000256" key="18">
    <source>
        <dbReference type="PIRSR" id="PIRSR000007-50"/>
    </source>
</evidence>
<keyword evidence="22" id="KW-1185">Reference proteome</keyword>
<keyword evidence="21" id="KW-0456">Lyase</keyword>
<dbReference type="EMBL" id="REFW01000002">
    <property type="protein sequence ID" value="RMB59645.1"/>
    <property type="molecule type" value="Genomic_DNA"/>
</dbReference>
<feature type="domain" description="Cytochrome c" evidence="20">
    <location>
        <begin position="45"/>
        <end position="124"/>
    </location>
</feature>
<dbReference type="EC" id="7.1.1.8" evidence="2 17"/>
<dbReference type="InterPro" id="IPR009152">
    <property type="entry name" value="bc1_cytC-su"/>
</dbReference>
<dbReference type="Gene3D" id="1.10.760.10">
    <property type="entry name" value="Cytochrome c-like domain"/>
    <property type="match status" value="2"/>
</dbReference>
<comment type="subcellular location">
    <subcellularLocation>
        <location evidence="1 17">Cell membrane</location>
        <topology evidence="1 17">Multi-pass membrane protein</topology>
    </subcellularLocation>
</comment>
<evidence type="ECO:0000256" key="1">
    <source>
        <dbReference type="ARBA" id="ARBA00004651"/>
    </source>
</evidence>
<evidence type="ECO:0000256" key="14">
    <source>
        <dbReference type="ARBA" id="ARBA00023004"/>
    </source>
</evidence>
<keyword evidence="6 17" id="KW-0349">Heme</keyword>
<feature type="binding site" description="covalent" evidence="18">
    <location>
        <position position="159"/>
    </location>
    <ligand>
        <name>heme c</name>
        <dbReference type="ChEBI" id="CHEBI:61717"/>
        <label>2</label>
    </ligand>
</feature>
<dbReference type="InterPro" id="IPR036909">
    <property type="entry name" value="Cyt_c-like_dom_sf"/>
</dbReference>
<keyword evidence="14 17" id="KW-0408">Iron</keyword>
<evidence type="ECO:0000256" key="11">
    <source>
        <dbReference type="ARBA" id="ARBA00022967"/>
    </source>
</evidence>
<dbReference type="RefSeq" id="WP_121901124.1">
    <property type="nucleotide sequence ID" value="NZ_REFW01000002.1"/>
</dbReference>
<dbReference type="PANTHER" id="PTHR33751">
    <property type="entry name" value="CBB3-TYPE CYTOCHROME C OXIDASE SUBUNIT FIXP"/>
    <property type="match status" value="1"/>
</dbReference>
<gene>
    <name evidence="21" type="ORF">EAX62_07710</name>
</gene>
<dbReference type="GO" id="GO:0005506">
    <property type="term" value="F:iron ion binding"/>
    <property type="evidence" value="ECO:0007669"/>
    <property type="project" value="UniProtKB-UniRule"/>
</dbReference>
<keyword evidence="7 17" id="KW-0679">Respiratory chain</keyword>
<comment type="caution">
    <text evidence="21">The sequence shown here is derived from an EMBL/GenBank/DDBJ whole genome shotgun (WGS) entry which is preliminary data.</text>
</comment>
<dbReference type="OrthoDB" id="9811281at2"/>
<feature type="binding site" description="covalent" evidence="18">
    <location>
        <position position="61"/>
    </location>
    <ligand>
        <name>heme c</name>
        <dbReference type="ChEBI" id="CHEBI:61717"/>
        <label>1</label>
    </ligand>
</feature>
<evidence type="ECO:0000256" key="9">
    <source>
        <dbReference type="ARBA" id="ARBA00022723"/>
    </source>
</evidence>
<accession>A0A3M0G476</accession>
<evidence type="ECO:0000256" key="16">
    <source>
        <dbReference type="ARBA" id="ARBA00029351"/>
    </source>
</evidence>
<evidence type="ECO:0000256" key="13">
    <source>
        <dbReference type="ARBA" id="ARBA00022989"/>
    </source>
</evidence>
<keyword evidence="10" id="KW-0677">Repeat</keyword>
<dbReference type="PIRSF" id="PIRSF000007">
    <property type="entry name" value="Ubiq_cycred_cyc"/>
    <property type="match status" value="1"/>
</dbReference>
<evidence type="ECO:0000313" key="21">
    <source>
        <dbReference type="EMBL" id="RMB59645.1"/>
    </source>
</evidence>
<feature type="domain" description="Cytochrome c" evidence="20">
    <location>
        <begin position="143"/>
        <end position="221"/>
    </location>
</feature>
<comment type="catalytic activity">
    <reaction evidence="16 17">
        <text>a quinol + 2 Fe(III)-[cytochrome c](out) = a quinone + 2 Fe(II)-[cytochrome c](out) + 2 H(+)(out)</text>
        <dbReference type="Rhea" id="RHEA:11484"/>
        <dbReference type="Rhea" id="RHEA-COMP:10350"/>
        <dbReference type="Rhea" id="RHEA-COMP:14399"/>
        <dbReference type="ChEBI" id="CHEBI:15378"/>
        <dbReference type="ChEBI" id="CHEBI:24646"/>
        <dbReference type="ChEBI" id="CHEBI:29033"/>
        <dbReference type="ChEBI" id="CHEBI:29034"/>
        <dbReference type="ChEBI" id="CHEBI:132124"/>
        <dbReference type="EC" id="7.1.1.8"/>
    </reaction>
</comment>
<name>A0A3M0G476_9ACTN</name>
<evidence type="ECO:0000256" key="5">
    <source>
        <dbReference type="ARBA" id="ARBA00022475"/>
    </source>
</evidence>
<comment type="caution">
    <text evidence="17">Lacks conserved residue(s) required for the propagation of feature annotation.</text>
</comment>
<dbReference type="GO" id="GO:0008121">
    <property type="term" value="F:quinol-cytochrome-c reductase activity"/>
    <property type="evidence" value="ECO:0007669"/>
    <property type="project" value="UniProtKB-UniRule"/>
</dbReference>
<evidence type="ECO:0000256" key="10">
    <source>
        <dbReference type="ARBA" id="ARBA00022737"/>
    </source>
</evidence>
<evidence type="ECO:0000256" key="6">
    <source>
        <dbReference type="ARBA" id="ARBA00022617"/>
    </source>
</evidence>
<evidence type="ECO:0000256" key="15">
    <source>
        <dbReference type="ARBA" id="ARBA00023136"/>
    </source>
</evidence>
<dbReference type="Pfam" id="PF00034">
    <property type="entry name" value="Cytochrom_C"/>
    <property type="match status" value="1"/>
</dbReference>
<evidence type="ECO:0000256" key="3">
    <source>
        <dbReference type="ARBA" id="ARBA00017819"/>
    </source>
</evidence>
<feature type="transmembrane region" description="Helical" evidence="17">
    <location>
        <begin position="241"/>
        <end position="259"/>
    </location>
</feature>
<dbReference type="InterPro" id="IPR009056">
    <property type="entry name" value="Cyt_c-like_dom"/>
</dbReference>
<evidence type="ECO:0000256" key="8">
    <source>
        <dbReference type="ARBA" id="ARBA00022692"/>
    </source>
</evidence>
<keyword evidence="9 17" id="KW-0479">Metal-binding</keyword>
<dbReference type="Proteomes" id="UP000275256">
    <property type="component" value="Unassembled WGS sequence"/>
</dbReference>
<sequence length="266" mass="27817">MNFLSKRRRHAAARPLLLLLALLVVGVGYSVVSPQQTSADTDMSQQVEEGKALFNVSCSSCHGLNGEGTTQGPSLIGVGTASVNFQVATGRMPAARPEAQIPARTPLYSAEQVNALAAYISTWGAGVESPKESQYSPEGLSAEEIARGGALFRANCSACHGIVGGGGALPGGKYAPSLLETANIHVWEAMRTGPQQMPVFSKDVISDDDAREIIGYLNEAHSQPTFGGLGMGENGPVSEGFWVFIFGIGGLALIATWIAKKGARAR</sequence>
<organism evidence="21 22">
    <name type="scientific">Tessaracoccus antarcticus</name>
    <dbReference type="NCBI Taxonomy" id="2479848"/>
    <lineage>
        <taxon>Bacteria</taxon>
        <taxon>Bacillati</taxon>
        <taxon>Actinomycetota</taxon>
        <taxon>Actinomycetes</taxon>
        <taxon>Propionibacteriales</taxon>
        <taxon>Propionibacteriaceae</taxon>
        <taxon>Tessaracoccus</taxon>
    </lineage>
</organism>
<protein>
    <recommendedName>
        <fullName evidence="3 17">Cytochrome bc1 complex cytochrome c subunit</fullName>
        <ecNumber evidence="2 17">7.1.1.8</ecNumber>
    </recommendedName>
</protein>
<evidence type="ECO:0000259" key="20">
    <source>
        <dbReference type="PROSITE" id="PS51007"/>
    </source>
</evidence>
<evidence type="ECO:0000256" key="17">
    <source>
        <dbReference type="PIRNR" id="PIRNR000007"/>
    </source>
</evidence>
<keyword evidence="12 17" id="KW-0249">Electron transport</keyword>
<comment type="subunit">
    <text evidence="17">The cytochrome bc1 complex is composed of a cytochrome b (QcrB), the Rieske iron-sulfur protein (QcrA) and a diheme cytochrome c (QcrC) subunit.</text>
</comment>
<feature type="binding site" description="covalent" evidence="18">
    <location>
        <position position="58"/>
    </location>
    <ligand>
        <name>heme c</name>
        <dbReference type="ChEBI" id="CHEBI:61717"/>
        <label>1</label>
    </ligand>
</feature>
<proteinExistence type="predicted"/>
<dbReference type="PANTHER" id="PTHR33751:SF13">
    <property type="entry name" value="CYTOCHROME BC1 COMPLEX CYTOCHROME C SUBUNIT"/>
    <property type="match status" value="1"/>
</dbReference>
<evidence type="ECO:0000256" key="7">
    <source>
        <dbReference type="ARBA" id="ARBA00022660"/>
    </source>
</evidence>
<feature type="binding site" description="axial binding residue" evidence="19">
    <location>
        <position position="160"/>
    </location>
    <ligand>
        <name>heme c</name>
        <dbReference type="ChEBI" id="CHEBI:61717"/>
        <label>2</label>
    </ligand>
    <ligandPart>
        <name>Fe</name>
        <dbReference type="ChEBI" id="CHEBI:18248"/>
    </ligandPart>
</feature>
<keyword evidence="5 17" id="KW-1003">Cell membrane</keyword>
<evidence type="ECO:0000256" key="2">
    <source>
        <dbReference type="ARBA" id="ARBA00012951"/>
    </source>
</evidence>
<dbReference type="AlphaFoldDB" id="A0A3M0G476"/>